<dbReference type="PANTHER" id="PTHR46108:SF4">
    <property type="entry name" value="BLUE CHEESE"/>
    <property type="match status" value="1"/>
</dbReference>
<dbReference type="Proteomes" id="UP000092445">
    <property type="component" value="Unassembled WGS sequence"/>
</dbReference>
<proteinExistence type="predicted"/>
<dbReference type="VEuPathDB" id="VectorBase:GPAI023004"/>
<evidence type="ECO:0000313" key="2">
    <source>
        <dbReference type="EnsemblMetazoa" id="GPAI023004-PA"/>
    </source>
</evidence>
<dbReference type="STRING" id="7398.A0A1A9ZRR9"/>
<sequence length="326" mass="36441">MNVMRKLRGTTGGNANRTQASIANNAENLASTTGTNENVSLDDWLQTSLHTLKKLFSECTHPRDPLTEQESDMKVYQMLPIFCRVFCTCPAADMSEKFCDVVAFCQQVSRLMVNEIRKRASNQSIEAASIVIVKFLEIYTTEETSSGWMLLSTPNLLANSDVSLIQVMTAAAVPATLVKCLYLFFDLPSVGTDSYIGISGFSAYERRTLLQNVFVELLVRLYSDDPYPAEELARMDDLTLLFSAITPPCPNHNIVWRKKAAEILTTISQHGLTDAVVSYIHSNGCMALFADNMQRLTFGNPSEIVETFVTVFCFLKKILVKCRKYC</sequence>
<name>A0A1A9ZRR9_GLOPL</name>
<organism evidence="2 3">
    <name type="scientific">Glossina pallidipes</name>
    <name type="common">Tsetse fly</name>
    <dbReference type="NCBI Taxonomy" id="7398"/>
    <lineage>
        <taxon>Eukaryota</taxon>
        <taxon>Metazoa</taxon>
        <taxon>Ecdysozoa</taxon>
        <taxon>Arthropoda</taxon>
        <taxon>Hexapoda</taxon>
        <taxon>Insecta</taxon>
        <taxon>Pterygota</taxon>
        <taxon>Neoptera</taxon>
        <taxon>Endopterygota</taxon>
        <taxon>Diptera</taxon>
        <taxon>Brachycera</taxon>
        <taxon>Muscomorpha</taxon>
        <taxon>Hippoboscoidea</taxon>
        <taxon>Glossinidae</taxon>
        <taxon>Glossina</taxon>
    </lineage>
</organism>
<reference evidence="2" key="2">
    <citation type="submission" date="2020-05" db="UniProtKB">
        <authorList>
            <consortium name="EnsemblMetazoa"/>
        </authorList>
    </citation>
    <scope>IDENTIFICATION</scope>
    <source>
        <strain evidence="2">IAEA</strain>
    </source>
</reference>
<dbReference type="PANTHER" id="PTHR46108">
    <property type="entry name" value="BLUE CHEESE"/>
    <property type="match status" value="1"/>
</dbReference>
<keyword evidence="1" id="KW-0853">WD repeat</keyword>
<protein>
    <submittedName>
        <fullName evidence="2">Uncharacterized protein</fullName>
    </submittedName>
</protein>
<dbReference type="AlphaFoldDB" id="A0A1A9ZRR9"/>
<accession>A0A1A9ZRR9</accession>
<dbReference type="EnsemblMetazoa" id="GPAI023004-RA">
    <property type="protein sequence ID" value="GPAI023004-PA"/>
    <property type="gene ID" value="GPAI023004"/>
</dbReference>
<keyword evidence="3" id="KW-1185">Reference proteome</keyword>
<reference evidence="3" key="1">
    <citation type="submission" date="2014-03" db="EMBL/GenBank/DDBJ databases">
        <authorList>
            <person name="Aksoy S."/>
            <person name="Warren W."/>
            <person name="Wilson R.K."/>
        </authorList>
    </citation>
    <scope>NUCLEOTIDE SEQUENCE [LARGE SCALE GENOMIC DNA]</scope>
    <source>
        <strain evidence="3">IAEA</strain>
    </source>
</reference>
<dbReference type="InterPro" id="IPR051944">
    <property type="entry name" value="BEACH_domain_protein"/>
</dbReference>
<evidence type="ECO:0000313" key="3">
    <source>
        <dbReference type="Proteomes" id="UP000092445"/>
    </source>
</evidence>
<evidence type="ECO:0000256" key="1">
    <source>
        <dbReference type="ARBA" id="ARBA00022574"/>
    </source>
</evidence>